<keyword evidence="4 7" id="KW-0012">Acyltransferase</keyword>
<dbReference type="PANTHER" id="PTHR43300:SF7">
    <property type="entry name" value="UDP-N-ACETYLBACILLOSAMINE N-ACETYLTRANSFERASE"/>
    <property type="match status" value="1"/>
</dbReference>
<evidence type="ECO:0000313" key="7">
    <source>
        <dbReference type="EMBL" id="SDM67631.1"/>
    </source>
</evidence>
<dbReference type="InterPro" id="IPR011004">
    <property type="entry name" value="Trimer_LpxA-like_sf"/>
</dbReference>
<evidence type="ECO:0000313" key="8">
    <source>
        <dbReference type="Proteomes" id="UP000198901"/>
    </source>
</evidence>
<comment type="similarity">
    <text evidence="1">Belongs to the transferase hexapeptide repeat family.</text>
</comment>
<dbReference type="InterPro" id="IPR018357">
    <property type="entry name" value="Hexapep_transf_CS"/>
</dbReference>
<dbReference type="InterPro" id="IPR001451">
    <property type="entry name" value="Hexapep"/>
</dbReference>
<evidence type="ECO:0000256" key="1">
    <source>
        <dbReference type="ARBA" id="ARBA00007274"/>
    </source>
</evidence>
<gene>
    <name evidence="7" type="ORF">SAMN04488090_3979</name>
</gene>
<sequence length="210" mass="21570">MENPVIIFGAGPLGKTALDIFNRNGVLVYGFLDDDATLHGTEIGEVAVFGETDNEGFTKLIGKKCEAFVAVEDRTERKTLVGFLNETRHTQPVNAIHPTAILSEEAPIGHGNLIAARVVVQPFATVGSHCLLHAGAIVDTEAEVGDFVQIGAGSVVGSGAKIGENTFIGSGVTIVPGIQVGAGARIGAGSVVVENVGEGATVFGNPAKKL</sequence>
<dbReference type="STRING" id="563176.SAMN04488090_3979"/>
<keyword evidence="3" id="KW-0677">Repeat</keyword>
<dbReference type="PANTHER" id="PTHR43300">
    <property type="entry name" value="ACETYLTRANSFERASE"/>
    <property type="match status" value="1"/>
</dbReference>
<name>A0A1G9V621_9BACT</name>
<dbReference type="PROSITE" id="PS00101">
    <property type="entry name" value="HEXAPEP_TRANSFERASES"/>
    <property type="match status" value="1"/>
</dbReference>
<evidence type="ECO:0000259" key="6">
    <source>
        <dbReference type="Pfam" id="PF17836"/>
    </source>
</evidence>
<dbReference type="SUPFAM" id="SSF51161">
    <property type="entry name" value="Trimeric LpxA-like enzymes"/>
    <property type="match status" value="1"/>
</dbReference>
<evidence type="ECO:0000256" key="4">
    <source>
        <dbReference type="ARBA" id="ARBA00023315"/>
    </source>
</evidence>
<proteinExistence type="inferred from homology"/>
<dbReference type="EMBL" id="FNGS01000008">
    <property type="protein sequence ID" value="SDM67631.1"/>
    <property type="molecule type" value="Genomic_DNA"/>
</dbReference>
<evidence type="ECO:0000256" key="5">
    <source>
        <dbReference type="PIRSR" id="PIRSR620019-2"/>
    </source>
</evidence>
<dbReference type="InterPro" id="IPR020019">
    <property type="entry name" value="AcTrfase_PglD-like"/>
</dbReference>
<dbReference type="Pfam" id="PF17836">
    <property type="entry name" value="PglD_N"/>
    <property type="match status" value="1"/>
</dbReference>
<organism evidence="7 8">
    <name type="scientific">Siphonobacter aquaeclarae</name>
    <dbReference type="NCBI Taxonomy" id="563176"/>
    <lineage>
        <taxon>Bacteria</taxon>
        <taxon>Pseudomonadati</taxon>
        <taxon>Bacteroidota</taxon>
        <taxon>Cytophagia</taxon>
        <taxon>Cytophagales</taxon>
        <taxon>Cytophagaceae</taxon>
        <taxon>Siphonobacter</taxon>
    </lineage>
</organism>
<dbReference type="OrthoDB" id="9794407at2"/>
<dbReference type="GO" id="GO:0016746">
    <property type="term" value="F:acyltransferase activity"/>
    <property type="evidence" value="ECO:0007669"/>
    <property type="project" value="UniProtKB-KW"/>
</dbReference>
<reference evidence="7 8" key="1">
    <citation type="submission" date="2016-10" db="EMBL/GenBank/DDBJ databases">
        <authorList>
            <person name="de Groot N.N."/>
        </authorList>
    </citation>
    <scope>NUCLEOTIDE SEQUENCE [LARGE SCALE GENOMIC DNA]</scope>
    <source>
        <strain evidence="7 8">DSM 21668</strain>
    </source>
</reference>
<dbReference type="Gene3D" id="2.160.10.10">
    <property type="entry name" value="Hexapeptide repeat proteins"/>
    <property type="match status" value="2"/>
</dbReference>
<evidence type="ECO:0000256" key="2">
    <source>
        <dbReference type="ARBA" id="ARBA00022679"/>
    </source>
</evidence>
<dbReference type="AlphaFoldDB" id="A0A1G9V621"/>
<keyword evidence="8" id="KW-1185">Reference proteome</keyword>
<dbReference type="InterPro" id="IPR041561">
    <property type="entry name" value="PglD_N"/>
</dbReference>
<feature type="domain" description="PglD N-terminal" evidence="6">
    <location>
        <begin position="5"/>
        <end position="81"/>
    </location>
</feature>
<accession>A0A1G9V621</accession>
<evidence type="ECO:0000256" key="3">
    <source>
        <dbReference type="ARBA" id="ARBA00022737"/>
    </source>
</evidence>
<protein>
    <submittedName>
        <fullName evidence="7">Sugar O-acyltransferase, sialic acid O-acetyltransferase NeuD family</fullName>
    </submittedName>
</protein>
<dbReference type="RefSeq" id="WP_093207118.1">
    <property type="nucleotide sequence ID" value="NZ_FNGS01000008.1"/>
</dbReference>
<dbReference type="NCBIfam" id="TIGR03570">
    <property type="entry name" value="NeuD_NnaD"/>
    <property type="match status" value="1"/>
</dbReference>
<dbReference type="CDD" id="cd03360">
    <property type="entry name" value="LbH_AT_putative"/>
    <property type="match status" value="1"/>
</dbReference>
<dbReference type="Pfam" id="PF00132">
    <property type="entry name" value="Hexapep"/>
    <property type="match status" value="1"/>
</dbReference>
<dbReference type="Gene3D" id="3.40.50.20">
    <property type="match status" value="1"/>
</dbReference>
<keyword evidence="2 7" id="KW-0808">Transferase</keyword>
<dbReference type="InterPro" id="IPR050179">
    <property type="entry name" value="Trans_hexapeptide_repeat"/>
</dbReference>
<feature type="binding site" evidence="5">
    <location>
        <begin position="33"/>
        <end position="34"/>
    </location>
    <ligand>
        <name>substrate</name>
    </ligand>
</feature>
<dbReference type="Proteomes" id="UP000198901">
    <property type="component" value="Unassembled WGS sequence"/>
</dbReference>